<keyword evidence="2" id="KW-0418">Kinase</keyword>
<gene>
    <name evidence="2" type="ORF">Osc7112_5368</name>
</gene>
<dbReference type="RefSeq" id="WP_015178816.1">
    <property type="nucleotide sequence ID" value="NC_019729.1"/>
</dbReference>
<dbReference type="HOGENOM" id="CLU_029443_0_0_3"/>
<evidence type="ECO:0000313" key="2">
    <source>
        <dbReference type="EMBL" id="AFZ09605.1"/>
    </source>
</evidence>
<feature type="transmembrane region" description="Helical" evidence="1">
    <location>
        <begin position="282"/>
        <end position="313"/>
    </location>
</feature>
<feature type="transmembrane region" description="Helical" evidence="1">
    <location>
        <begin position="69"/>
        <end position="90"/>
    </location>
</feature>
<protein>
    <submittedName>
        <fullName evidence="2">Signal transduction histidine kinase (STHK), LytS</fullName>
    </submittedName>
</protein>
<organism evidence="2 3">
    <name type="scientific">Phormidium nigroviride PCC 7112</name>
    <dbReference type="NCBI Taxonomy" id="179408"/>
    <lineage>
        <taxon>Bacteria</taxon>
        <taxon>Bacillati</taxon>
        <taxon>Cyanobacteriota</taxon>
        <taxon>Cyanophyceae</taxon>
        <taxon>Oscillatoriophycideae</taxon>
        <taxon>Oscillatoriales</taxon>
        <taxon>Oscillatoriaceae</taxon>
        <taxon>Phormidium</taxon>
    </lineage>
</organism>
<keyword evidence="2" id="KW-0808">Transferase</keyword>
<dbReference type="InterPro" id="IPR052948">
    <property type="entry name" value="Low_temp-induced_all0457"/>
</dbReference>
<dbReference type="PATRIC" id="fig|179408.3.peg.6702"/>
<keyword evidence="1" id="KW-0472">Membrane</keyword>
<keyword evidence="1" id="KW-0812">Transmembrane</keyword>
<reference evidence="2 3" key="1">
    <citation type="submission" date="2012-05" db="EMBL/GenBank/DDBJ databases">
        <title>Finished chromosome of genome of Oscillatoria sp. PCC 7112.</title>
        <authorList>
            <consortium name="US DOE Joint Genome Institute"/>
            <person name="Gugger M."/>
            <person name="Coursin T."/>
            <person name="Rippka R."/>
            <person name="Tandeau De Marsac N."/>
            <person name="Huntemann M."/>
            <person name="Wei C.-L."/>
            <person name="Han J."/>
            <person name="Detter J.C."/>
            <person name="Han C."/>
            <person name="Tapia R."/>
            <person name="Davenport K."/>
            <person name="Daligault H."/>
            <person name="Erkkila T."/>
            <person name="Gu W."/>
            <person name="Munk A.C.C."/>
            <person name="Teshima H."/>
            <person name="Xu Y."/>
            <person name="Chain P."/>
            <person name="Chen A."/>
            <person name="Krypides N."/>
            <person name="Mavromatis K."/>
            <person name="Markowitz V."/>
            <person name="Szeto E."/>
            <person name="Ivanova N."/>
            <person name="Mikhailova N."/>
            <person name="Ovchinnikova G."/>
            <person name="Pagani I."/>
            <person name="Pati A."/>
            <person name="Goodwin L."/>
            <person name="Peters L."/>
            <person name="Pitluck S."/>
            <person name="Woyke T."/>
            <person name="Kerfeld C."/>
        </authorList>
    </citation>
    <scope>NUCLEOTIDE SEQUENCE [LARGE SCALE GENOMIC DNA]</scope>
    <source>
        <strain evidence="2 3">PCC 7112</strain>
    </source>
</reference>
<dbReference type="Proteomes" id="UP000010478">
    <property type="component" value="Chromosome"/>
</dbReference>
<dbReference type="AlphaFoldDB" id="K9VQY4"/>
<proteinExistence type="predicted"/>
<feature type="transmembrane region" description="Helical" evidence="1">
    <location>
        <begin position="110"/>
        <end position="132"/>
    </location>
</feature>
<keyword evidence="1" id="KW-1133">Transmembrane helix</keyword>
<accession>K9VQY4</accession>
<evidence type="ECO:0000256" key="1">
    <source>
        <dbReference type="SAM" id="Phobius"/>
    </source>
</evidence>
<sequence>MALGQHKRAVGAFSNYRDTELALMELQSAGFPMNKVSVVGENLDRSEIAGATAGKGTDEKVGGGAKAGATAGAVTGGLIGLLGSIGALAIPGVGPVMAGGAIATLLADTVVGGAIGAAAGGLVGGLVGLGVPEAKAKVYSDRVSRGEYLVFVEGTDAELATAEGIMSVRGIHDWGIYDVPADTGRRASGRQKRAVGVFSTRRETEHALGELRTAGFDMNRVSVIAKDADSKGDIAGIDVHDSADNKSDEGATKGALTGGTLGGLTGLLVGLGLVAIPGIGPIMLAGASATALATTLAGTALGAAAGGLIGALVGMGIPEEEARAYNDRVARGDYLVLVDGSEAEVAQAETILSRGGIQHWNTYDYNPSVDSARADYGAPGTPGVDTTAHIYDPNQGVTRHPRV</sequence>
<dbReference type="PANTHER" id="PTHR36109">
    <property type="entry name" value="MEMBRANE PROTEIN-RELATED"/>
    <property type="match status" value="1"/>
</dbReference>
<evidence type="ECO:0000313" key="3">
    <source>
        <dbReference type="Proteomes" id="UP000010478"/>
    </source>
</evidence>
<dbReference type="eggNOG" id="COG3861">
    <property type="taxonomic scope" value="Bacteria"/>
</dbReference>
<keyword evidence="3" id="KW-1185">Reference proteome</keyword>
<dbReference type="OrthoDB" id="462701at2"/>
<feature type="transmembrane region" description="Helical" evidence="1">
    <location>
        <begin position="255"/>
        <end position="276"/>
    </location>
</feature>
<name>K9VQY4_9CYAN</name>
<dbReference type="PANTHER" id="PTHR36109:SF2">
    <property type="entry name" value="MEMBRANE PROTEIN"/>
    <property type="match status" value="1"/>
</dbReference>
<dbReference type="GO" id="GO:0016301">
    <property type="term" value="F:kinase activity"/>
    <property type="evidence" value="ECO:0007669"/>
    <property type="project" value="UniProtKB-KW"/>
</dbReference>
<dbReference type="STRING" id="179408.Osc7112_5368"/>
<dbReference type="EMBL" id="CP003614">
    <property type="protein sequence ID" value="AFZ09605.1"/>
    <property type="molecule type" value="Genomic_DNA"/>
</dbReference>
<dbReference type="KEGG" id="oni:Osc7112_5368"/>